<reference evidence="1 2" key="1">
    <citation type="submission" date="2017-04" db="EMBL/GenBank/DDBJ databases">
        <authorList>
            <person name="Afonso C.L."/>
            <person name="Miller P.J."/>
            <person name="Scott M.A."/>
            <person name="Spackman E."/>
            <person name="Goraichik I."/>
            <person name="Dimitrov K.M."/>
            <person name="Suarez D.L."/>
            <person name="Swayne D.E."/>
        </authorList>
    </citation>
    <scope>NUCLEOTIDE SEQUENCE [LARGE SCALE GENOMIC DNA]</scope>
    <source>
        <strain evidence="1 2">11</strain>
    </source>
</reference>
<dbReference type="OrthoDB" id="1089802at2"/>
<dbReference type="InterPro" id="IPR046136">
    <property type="entry name" value="DUF6138"/>
</dbReference>
<dbReference type="Proteomes" id="UP000193834">
    <property type="component" value="Unassembled WGS sequence"/>
</dbReference>
<proteinExistence type="predicted"/>
<accession>A0A1X7J6X5</accession>
<dbReference type="Pfam" id="PF19635">
    <property type="entry name" value="DUF6138"/>
    <property type="match status" value="1"/>
</dbReference>
<protein>
    <submittedName>
        <fullName evidence="1">Uncharacterized protein</fullName>
    </submittedName>
</protein>
<dbReference type="AlphaFoldDB" id="A0A1X7J6X5"/>
<gene>
    <name evidence="1" type="ORF">SAMN06295960_1215</name>
</gene>
<dbReference type="STRING" id="1852522.SAMN06295960_1215"/>
<sequence length="554" mass="63928">MNPAVAAFLQEVWNELMKIYEKESIQIRELEQNSKLQVGIKDYMRVSWRKGKFSWANGHIHIDTFEPFSWSDSSYKLEPDSYIIELTEQLLIEEFFPALCARMNELFRTEELGPKFFDYRMEIVLEFEWEASKTVLRQQLLNESKLMRLQETLEQFIKEKVMSDPPILPKERDLFFFAYSLVNPDLFKQELEIIEPLIDRLTDKLTISPKLKDEWTSRWTMAINGWAKEGFLDQFFDRQGYYRNEWVLKEEGDRPAVDAEAMKLFLYAALQVGASEPETRQTYLELAVQLGSKQAQAYLKTGSGKFENVYRGKRVNASNNDCLQTIDIRILEEVEAAYSEALDYLILLLKQGFPKGYKLKLKSSQKHLLPLKQLAKSKLHQFFANALTYPALFPKIAEYADVAMEEYAWYGDVEPSEKSVMPGTYAVLGLGLKSEVYFPLLCRYMELVDTEHQSAQDGYAAAFVAVHGVQPANMPVLISVLLGGIDEGTTVKNIKIEQPEQAEALVDALKDLQEYEREMVLSRIFHSKNKLSAAVKKAEPAALREPLEQLLRFL</sequence>
<evidence type="ECO:0000313" key="1">
    <source>
        <dbReference type="EMBL" id="SMG22688.1"/>
    </source>
</evidence>
<dbReference type="EMBL" id="FXAZ01000001">
    <property type="protein sequence ID" value="SMG22688.1"/>
    <property type="molecule type" value="Genomic_DNA"/>
</dbReference>
<dbReference type="RefSeq" id="WP_085493384.1">
    <property type="nucleotide sequence ID" value="NZ_FXAZ01000001.1"/>
</dbReference>
<evidence type="ECO:0000313" key="2">
    <source>
        <dbReference type="Proteomes" id="UP000193834"/>
    </source>
</evidence>
<name>A0A1X7J6X5_9BACL</name>
<organism evidence="1 2">
    <name type="scientific">Paenibacillus aquistagni</name>
    <dbReference type="NCBI Taxonomy" id="1852522"/>
    <lineage>
        <taxon>Bacteria</taxon>
        <taxon>Bacillati</taxon>
        <taxon>Bacillota</taxon>
        <taxon>Bacilli</taxon>
        <taxon>Bacillales</taxon>
        <taxon>Paenibacillaceae</taxon>
        <taxon>Paenibacillus</taxon>
    </lineage>
</organism>
<keyword evidence="2" id="KW-1185">Reference proteome</keyword>